<protein>
    <submittedName>
        <fullName evidence="1">Uncharacterized protein</fullName>
    </submittedName>
</protein>
<evidence type="ECO:0000313" key="1">
    <source>
        <dbReference type="EMBL" id="JAS57630.1"/>
    </source>
</evidence>
<reference evidence="1" key="1">
    <citation type="submission" date="2015-11" db="EMBL/GenBank/DDBJ databases">
        <title>De novo transcriptome assembly of four potential Pierce s Disease insect vectors from Arizona vineyards.</title>
        <authorList>
            <person name="Tassone E.E."/>
        </authorList>
    </citation>
    <scope>NUCLEOTIDE SEQUENCE</scope>
</reference>
<accession>A0A1B6G5B2</accession>
<feature type="non-terminal residue" evidence="1">
    <location>
        <position position="467"/>
    </location>
</feature>
<feature type="non-terminal residue" evidence="1">
    <location>
        <position position="1"/>
    </location>
</feature>
<name>A0A1B6G5B2_9HEMI</name>
<gene>
    <name evidence="1" type="ORF">g.135</name>
</gene>
<dbReference type="EMBL" id="GECZ01012139">
    <property type="protein sequence ID" value="JAS57630.1"/>
    <property type="molecule type" value="Transcribed_RNA"/>
</dbReference>
<organism evidence="1">
    <name type="scientific">Cuerna arida</name>
    <dbReference type="NCBI Taxonomy" id="1464854"/>
    <lineage>
        <taxon>Eukaryota</taxon>
        <taxon>Metazoa</taxon>
        <taxon>Ecdysozoa</taxon>
        <taxon>Arthropoda</taxon>
        <taxon>Hexapoda</taxon>
        <taxon>Insecta</taxon>
        <taxon>Pterygota</taxon>
        <taxon>Neoptera</taxon>
        <taxon>Paraneoptera</taxon>
        <taxon>Hemiptera</taxon>
        <taxon>Auchenorrhyncha</taxon>
        <taxon>Membracoidea</taxon>
        <taxon>Cicadellidae</taxon>
        <taxon>Cicadellinae</taxon>
        <taxon>Proconiini</taxon>
        <taxon>Cuerna</taxon>
    </lineage>
</organism>
<sequence>KHTKKKTVGKTLSQLSDMCSEVSLEYPIQSLSKRMRGSLGQPLPLYSRLQGELSEIIIRLEKLMDLANPENQMELIRRRVDFLLSPEGKRMRSKLAESYKLLCETDSLEKVLEPLKNMEQTLPVAKLTSILTKEEEGDSARARRESRDVPLWAVKGVVCLRLMAAACNSQCERLAWSARAWAQELPLVPPTVFSALDTLADCRMSGVTQLTMQLTLSPVVTSPRVWLTWGERQVAEAKEMEDIFKNHKSQEEQFSLQNPLVAVFTTAILYPHCHDTIDHRLATPSLRNHEDQTSLLAALTETIWTTAPGLALSKLNYRENEAERVENSYKQFLHAVESAVESKCLKTELSDYERSTFALIGELVRTKKMADNFHNKSLKGVGRLLQDMARYMETLERALSELRTNLTENAGWLWIGMAWTQLGLLQLTLFAHQHHVDPVQKKSLKVQYCQEEREELERSLAVEHVQG</sequence>
<dbReference type="AlphaFoldDB" id="A0A1B6G5B2"/>
<proteinExistence type="predicted"/>